<proteinExistence type="predicted"/>
<dbReference type="Proteomes" id="UP000221734">
    <property type="component" value="Chromosome Kuenenia_stuttgartiensis_MBR1"/>
</dbReference>
<name>Q1Q3E3_KUEST</name>
<evidence type="ECO:0000313" key="3">
    <source>
        <dbReference type="EMBL" id="SOH02672.1"/>
    </source>
</evidence>
<dbReference type="Gene3D" id="3.30.1330.130">
    <property type="match status" value="1"/>
</dbReference>
<evidence type="ECO:0000313" key="5">
    <source>
        <dbReference type="Proteomes" id="UP000501926"/>
    </source>
</evidence>
<protein>
    <submittedName>
        <fullName evidence="1">Uncharacterized protein</fullName>
    </submittedName>
</protein>
<keyword evidence="4" id="KW-1185">Reference proteome</keyword>
<reference evidence="3" key="3">
    <citation type="submission" date="2017-10" db="EMBL/GenBank/DDBJ databases">
        <authorList>
            <person name="Banno H."/>
            <person name="Chua N.-H."/>
        </authorList>
    </citation>
    <scope>NUCLEOTIDE SEQUENCE [LARGE SCALE GENOMIC DNA]</scope>
    <source>
        <strain evidence="3">Kuenenia_mbr1_ru-nijmegen</strain>
    </source>
</reference>
<dbReference type="EMBL" id="CT573071">
    <property type="protein sequence ID" value="CAJ74527.1"/>
    <property type="molecule type" value="Genomic_DNA"/>
</dbReference>
<dbReference type="Proteomes" id="UP000501926">
    <property type="component" value="Chromosome"/>
</dbReference>
<reference evidence="4" key="4">
    <citation type="submission" date="2017-10" db="EMBL/GenBank/DDBJ databases">
        <authorList>
            <person name="Frank J."/>
        </authorList>
    </citation>
    <scope>NUCLEOTIDE SEQUENCE [LARGE SCALE GENOMIC DNA]</scope>
</reference>
<evidence type="ECO:0000313" key="2">
    <source>
        <dbReference type="EMBL" id="QII11632.1"/>
    </source>
</evidence>
<reference evidence="2 5" key="5">
    <citation type="submission" date="2020-02" db="EMBL/GenBank/DDBJ databases">
        <title>Newly sequenced genome of strain CSTR1 showed variability in Candidatus Kuenenia stuttgartiensis genomes.</title>
        <authorList>
            <person name="Ding C."/>
            <person name="Adrian L."/>
        </authorList>
    </citation>
    <scope>NUCLEOTIDE SEQUENCE [LARGE SCALE GENOMIC DNA]</scope>
    <source>
        <strain evidence="2 5">CSTR1</strain>
    </source>
</reference>
<reference evidence="1" key="1">
    <citation type="journal article" date="2006" name="Nature">
        <title>Deciphering the evolution and metabolism of an anammox bacterium from a community genome.</title>
        <authorList>
            <person name="Strous M."/>
            <person name="Pelletier E."/>
            <person name="Mangenot S."/>
            <person name="Rattei T."/>
            <person name="Lehner A."/>
            <person name="Taylor M.W."/>
            <person name="Horn M."/>
            <person name="Daims H."/>
            <person name="Bartol-Mavel D."/>
            <person name="Wincker P."/>
            <person name="Barbe V."/>
            <person name="Fonknechten N."/>
            <person name="Vallenet D."/>
            <person name="Segurens B."/>
            <person name="Schenowitz-Truong C."/>
            <person name="Medigue C."/>
            <person name="Collingro A."/>
            <person name="Snel B."/>
            <person name="Dutilh B.E."/>
            <person name="OpDenCamp H.J.M."/>
            <person name="vanDerDrift C."/>
            <person name="Cirpus I."/>
            <person name="vanDePas-Schoonen K.T."/>
            <person name="Harhangi H.R."/>
            <person name="vanNiftrik L."/>
            <person name="Schmid M."/>
            <person name="Keltjens J."/>
            <person name="vanDeVossenberg J."/>
            <person name="Kartal B."/>
            <person name="Meier H."/>
            <person name="Frishman D."/>
            <person name="Huynen M.A."/>
            <person name="Mewes H."/>
            <person name="Weissenbach J."/>
            <person name="Jetten M.S.M."/>
            <person name="Wagner M."/>
            <person name="LePaslier D."/>
        </authorList>
    </citation>
    <scope>NUCLEOTIDE SEQUENCE</scope>
</reference>
<accession>Q1Q3E3</accession>
<dbReference type="SUPFAM" id="SSF143555">
    <property type="entry name" value="FwdE-like"/>
    <property type="match status" value="1"/>
</dbReference>
<evidence type="ECO:0000313" key="4">
    <source>
        <dbReference type="Proteomes" id="UP000221734"/>
    </source>
</evidence>
<dbReference type="OrthoDB" id="259311at2"/>
<dbReference type="RefSeq" id="WP_099323612.1">
    <property type="nucleotide sequence ID" value="NZ_CP049055.1"/>
</dbReference>
<dbReference type="AlphaFoldDB" id="Q1Q3E3"/>
<dbReference type="EMBL" id="LT934425">
    <property type="protein sequence ID" value="SOH02672.1"/>
    <property type="molecule type" value="Genomic_DNA"/>
</dbReference>
<dbReference type="KEGG" id="kst:KSMBR1_00152"/>
<reference evidence="1" key="2">
    <citation type="submission" date="2006-01" db="EMBL/GenBank/DDBJ databases">
        <authorList>
            <person name="Genoscope"/>
        </authorList>
    </citation>
    <scope>NUCLEOTIDE SEQUENCE</scope>
</reference>
<organism evidence="1">
    <name type="scientific">Kuenenia stuttgartiensis</name>
    <dbReference type="NCBI Taxonomy" id="174633"/>
    <lineage>
        <taxon>Bacteria</taxon>
        <taxon>Pseudomonadati</taxon>
        <taxon>Planctomycetota</taxon>
        <taxon>Candidatus Brocadiia</taxon>
        <taxon>Candidatus Brocadiales</taxon>
        <taxon>Candidatus Brocadiaceae</taxon>
        <taxon>Candidatus Kuenenia</taxon>
    </lineage>
</organism>
<evidence type="ECO:0000313" key="1">
    <source>
        <dbReference type="EMBL" id="CAJ74527.1"/>
    </source>
</evidence>
<sequence>MNKSHTVALLAKRVFFCFMLLLPLCKLLNGNLVFAEGQTKFAQDFFDVAEPITLKDPLAVILGAIDNDGAFVFTYADAVKFAGHSCPAVAGAYKSTQLALKALYGKETPVRGNISVTIMGGVDENVNGPISQIVSMITGAAAENGFKGFGPAGKYGRYNLMSFAPEQKTDTKATCTLLFQRRDTGKTVEITYDPALAHADERMEKLMPLTLSGKATDEQARLFGNLMQERVKTILFQPPEGTFIIREKQ</sequence>
<dbReference type="EMBL" id="CP049055">
    <property type="protein sequence ID" value="QII11632.1"/>
    <property type="molecule type" value="Genomic_DNA"/>
</dbReference>
<gene>
    <name evidence="2" type="ORF">KsCSTR_22530</name>
    <name evidence="3" type="ORF">KSMBR1_00152</name>
    <name evidence="1" type="ORF">kuste3764</name>
</gene>